<dbReference type="Pfam" id="PF13522">
    <property type="entry name" value="GATase_6"/>
    <property type="match status" value="1"/>
</dbReference>
<dbReference type="HAMAP" id="MF_00164">
    <property type="entry name" value="GlmS"/>
    <property type="match status" value="1"/>
</dbReference>
<dbReference type="PROSITE" id="PS51464">
    <property type="entry name" value="SIS"/>
    <property type="match status" value="2"/>
</dbReference>
<keyword evidence="4 8" id="KW-0032">Aminotransferase</keyword>
<dbReference type="CDD" id="cd05009">
    <property type="entry name" value="SIS_GlmS_GlmD_2"/>
    <property type="match status" value="1"/>
</dbReference>
<dbReference type="Pfam" id="PF01380">
    <property type="entry name" value="SIS"/>
    <property type="match status" value="2"/>
</dbReference>
<keyword evidence="8" id="KW-0963">Cytoplasm</keyword>
<dbReference type="InterPro" id="IPR029055">
    <property type="entry name" value="Ntn_hydrolases_N"/>
</dbReference>
<dbReference type="CDD" id="cd00714">
    <property type="entry name" value="GFAT"/>
    <property type="match status" value="1"/>
</dbReference>
<feature type="initiator methionine" description="Removed" evidence="8">
    <location>
        <position position="1"/>
    </location>
</feature>
<evidence type="ECO:0000256" key="4">
    <source>
        <dbReference type="ARBA" id="ARBA00022576"/>
    </source>
</evidence>
<dbReference type="InterPro" id="IPR017932">
    <property type="entry name" value="GATase_2_dom"/>
</dbReference>
<feature type="active site" description="For Fru-6P isomerization activity" evidence="8">
    <location>
        <position position="602"/>
    </location>
</feature>
<dbReference type="Gene3D" id="3.40.50.10490">
    <property type="entry name" value="Glucose-6-phosphate isomerase like protein, domain 1"/>
    <property type="match status" value="2"/>
</dbReference>
<comment type="subunit">
    <text evidence="8">Homodimer.</text>
</comment>
<evidence type="ECO:0000256" key="7">
    <source>
        <dbReference type="ARBA" id="ARBA00022962"/>
    </source>
</evidence>
<dbReference type="EMBL" id="JBHRTR010000031">
    <property type="protein sequence ID" value="MFC3229296.1"/>
    <property type="molecule type" value="Genomic_DNA"/>
</dbReference>
<evidence type="ECO:0000256" key="2">
    <source>
        <dbReference type="ARBA" id="ARBA00012916"/>
    </source>
</evidence>
<dbReference type="SUPFAM" id="SSF56235">
    <property type="entry name" value="N-terminal nucleophile aminohydrolases (Ntn hydrolases)"/>
    <property type="match status" value="1"/>
</dbReference>
<dbReference type="GO" id="GO:0004360">
    <property type="term" value="F:glutamine-fructose-6-phosphate transaminase (isomerizing) activity"/>
    <property type="evidence" value="ECO:0007669"/>
    <property type="project" value="UniProtKB-EC"/>
</dbReference>
<evidence type="ECO:0000256" key="3">
    <source>
        <dbReference type="ARBA" id="ARBA00016090"/>
    </source>
</evidence>
<feature type="domain" description="SIS" evidence="10">
    <location>
        <begin position="455"/>
        <end position="597"/>
    </location>
</feature>
<dbReference type="EC" id="2.6.1.16" evidence="2 8"/>
<name>A0ABV7L4K7_9PROT</name>
<protein>
    <recommendedName>
        <fullName evidence="3 8">Glutamine--fructose-6-phosphate aminotransferase [isomerizing]</fullName>
        <ecNumber evidence="2 8">2.6.1.16</ecNumber>
    </recommendedName>
    <alternativeName>
        <fullName evidence="8">D-fructose-6-phosphate amidotransferase</fullName>
    </alternativeName>
    <alternativeName>
        <fullName evidence="8">GFAT</fullName>
    </alternativeName>
    <alternativeName>
        <fullName evidence="8">Glucosamine-6-phosphate synthase</fullName>
    </alternativeName>
    <alternativeName>
        <fullName evidence="8">Hexosephosphate aminotransferase</fullName>
    </alternativeName>
    <alternativeName>
        <fullName evidence="8">L-glutamine--D-fructose-6-phosphate amidotransferase</fullName>
    </alternativeName>
</protein>
<evidence type="ECO:0000256" key="5">
    <source>
        <dbReference type="ARBA" id="ARBA00022679"/>
    </source>
</evidence>
<evidence type="ECO:0000313" key="11">
    <source>
        <dbReference type="EMBL" id="MFC3229296.1"/>
    </source>
</evidence>
<dbReference type="SUPFAM" id="SSF53697">
    <property type="entry name" value="SIS domain"/>
    <property type="match status" value="1"/>
</dbReference>
<keyword evidence="7" id="KW-0315">Glutamine amidotransferase</keyword>
<dbReference type="Gene3D" id="3.60.20.10">
    <property type="entry name" value="Glutamine Phosphoribosylpyrophosphate, subunit 1, domain 1"/>
    <property type="match status" value="1"/>
</dbReference>
<proteinExistence type="inferred from homology"/>
<keyword evidence="5 8" id="KW-0808">Transferase</keyword>
<accession>A0ABV7L4K7</accession>
<dbReference type="InterPro" id="IPR046348">
    <property type="entry name" value="SIS_dom_sf"/>
</dbReference>
<dbReference type="NCBIfam" id="TIGR01135">
    <property type="entry name" value="glmS"/>
    <property type="match status" value="1"/>
</dbReference>
<evidence type="ECO:0000259" key="9">
    <source>
        <dbReference type="PROSITE" id="PS51278"/>
    </source>
</evidence>
<feature type="domain" description="SIS" evidence="10">
    <location>
        <begin position="283"/>
        <end position="425"/>
    </location>
</feature>
<dbReference type="InterPro" id="IPR005855">
    <property type="entry name" value="GFAT"/>
</dbReference>
<dbReference type="Proteomes" id="UP001595528">
    <property type="component" value="Unassembled WGS sequence"/>
</dbReference>
<dbReference type="InterPro" id="IPR035490">
    <property type="entry name" value="GlmS/FrlB_SIS"/>
</dbReference>
<dbReference type="InterPro" id="IPR035466">
    <property type="entry name" value="GlmS/AgaS_SIS"/>
</dbReference>
<comment type="subcellular location">
    <subcellularLocation>
        <location evidence="8">Cytoplasm</location>
    </subcellularLocation>
</comment>
<keyword evidence="6" id="KW-0677">Repeat</keyword>
<feature type="active site" description="Nucleophile; for GATase activity" evidence="8">
    <location>
        <position position="2"/>
    </location>
</feature>
<dbReference type="CDD" id="cd05008">
    <property type="entry name" value="SIS_GlmS_GlmD_1"/>
    <property type="match status" value="1"/>
</dbReference>
<evidence type="ECO:0000313" key="12">
    <source>
        <dbReference type="Proteomes" id="UP001595528"/>
    </source>
</evidence>
<sequence>MCGIVAITGPNEAVPFLLEGLRRLEYRGYDSAGVATLVDGGIDRRRAAGRIDNLAEVLRTAPLAGTTGIGHTRWATHGRPSEGNAHPHATDRVALVHNGIIENYRSLRQEVVDRGLQPESETDSEVAALLLTALLREGATPEEAVPAMLARLEGAFSLAMIFAGHDGLVIGARRGSPLAIGWGRDEMFLGSDALALAPVTQRISYLEDGDWVALRADGARVHDAAGREVERPFTQSAYSGALVGKGNHAHFMHKEIHEQPTVIGYTLHRMIDAAAGRVALSDLNVDLSAIRRVQLSACGTAALAALTARHWIEGLAGIPTSWDVASELRYRAVPMSGTELGVFVSQSGETADTLGAMAQAQSAGAHTLAITNVAESSMAREADDVLLTMAGPEIGVAATKTFTCQLVALACLAMAIGRARGVLGEARESAFVQALSEVPSRINDILGREQQLVTLAETIAPARNVLYIGRGMSHPLAMEGALKLKEISYIHAEGYAAGELKHGPIALIDGSMPVIVVAPRDALFPKTLSNMEEVLARGARVLLFTDAEGAEEADRPGVESFVMPAIDPLAAPLLYAVPIQLIAYHVALQKGTDVDQPRNLAKSVTVE</sequence>
<reference evidence="12" key="1">
    <citation type="journal article" date="2019" name="Int. J. Syst. Evol. Microbiol.">
        <title>The Global Catalogue of Microorganisms (GCM) 10K type strain sequencing project: providing services to taxonomists for standard genome sequencing and annotation.</title>
        <authorList>
            <consortium name="The Broad Institute Genomics Platform"/>
            <consortium name="The Broad Institute Genome Sequencing Center for Infectious Disease"/>
            <person name="Wu L."/>
            <person name="Ma J."/>
        </authorList>
    </citation>
    <scope>NUCLEOTIDE SEQUENCE [LARGE SCALE GENOMIC DNA]</scope>
    <source>
        <strain evidence="12">KCTC 42964</strain>
    </source>
</reference>
<evidence type="ECO:0000256" key="1">
    <source>
        <dbReference type="ARBA" id="ARBA00001031"/>
    </source>
</evidence>
<comment type="catalytic activity">
    <reaction evidence="1 8">
        <text>D-fructose 6-phosphate + L-glutamine = D-glucosamine 6-phosphate + L-glutamate</text>
        <dbReference type="Rhea" id="RHEA:13237"/>
        <dbReference type="ChEBI" id="CHEBI:29985"/>
        <dbReference type="ChEBI" id="CHEBI:58359"/>
        <dbReference type="ChEBI" id="CHEBI:58725"/>
        <dbReference type="ChEBI" id="CHEBI:61527"/>
        <dbReference type="EC" id="2.6.1.16"/>
    </reaction>
</comment>
<feature type="domain" description="Glutamine amidotransferase type-2" evidence="9">
    <location>
        <begin position="2"/>
        <end position="217"/>
    </location>
</feature>
<dbReference type="PANTHER" id="PTHR10937">
    <property type="entry name" value="GLUCOSAMINE--FRUCTOSE-6-PHOSPHATE AMINOTRANSFERASE, ISOMERIZING"/>
    <property type="match status" value="1"/>
</dbReference>
<evidence type="ECO:0000256" key="8">
    <source>
        <dbReference type="HAMAP-Rule" id="MF_00164"/>
    </source>
</evidence>
<organism evidence="11 12">
    <name type="scientific">Marinibaculum pumilum</name>
    <dbReference type="NCBI Taxonomy" id="1766165"/>
    <lineage>
        <taxon>Bacteria</taxon>
        <taxon>Pseudomonadati</taxon>
        <taxon>Pseudomonadota</taxon>
        <taxon>Alphaproteobacteria</taxon>
        <taxon>Rhodospirillales</taxon>
        <taxon>Rhodospirillaceae</taxon>
        <taxon>Marinibaculum</taxon>
    </lineage>
</organism>
<dbReference type="PANTHER" id="PTHR10937:SF0">
    <property type="entry name" value="GLUTAMINE--FRUCTOSE-6-PHOSPHATE TRANSAMINASE (ISOMERIZING)"/>
    <property type="match status" value="1"/>
</dbReference>
<dbReference type="InterPro" id="IPR001347">
    <property type="entry name" value="SIS_dom"/>
</dbReference>
<comment type="function">
    <text evidence="8">Catalyzes the first step in hexosamine metabolism, converting fructose-6P into glucosamine-6P using glutamine as a nitrogen source.</text>
</comment>
<gene>
    <name evidence="8 11" type="primary">glmS</name>
    <name evidence="11" type="ORF">ACFOGJ_18765</name>
</gene>
<dbReference type="RefSeq" id="WP_379903358.1">
    <property type="nucleotide sequence ID" value="NZ_JBHRTR010000031.1"/>
</dbReference>
<comment type="caution">
    <text evidence="11">The sequence shown here is derived from an EMBL/GenBank/DDBJ whole genome shotgun (WGS) entry which is preliminary data.</text>
</comment>
<dbReference type="InterPro" id="IPR047084">
    <property type="entry name" value="GFAT_N"/>
</dbReference>
<evidence type="ECO:0000256" key="6">
    <source>
        <dbReference type="ARBA" id="ARBA00022737"/>
    </source>
</evidence>
<dbReference type="NCBIfam" id="NF001484">
    <property type="entry name" value="PRK00331.1"/>
    <property type="match status" value="1"/>
</dbReference>
<keyword evidence="12" id="KW-1185">Reference proteome</keyword>
<dbReference type="PROSITE" id="PS51278">
    <property type="entry name" value="GATASE_TYPE_2"/>
    <property type="match status" value="1"/>
</dbReference>
<evidence type="ECO:0000259" key="10">
    <source>
        <dbReference type="PROSITE" id="PS51464"/>
    </source>
</evidence>